<dbReference type="InterPro" id="IPR005467">
    <property type="entry name" value="His_kinase_dom"/>
</dbReference>
<dbReference type="EC" id="2.7.13.3" evidence="2"/>
<evidence type="ECO:0000256" key="5">
    <source>
        <dbReference type="ARBA" id="ARBA00023012"/>
    </source>
</evidence>
<comment type="catalytic activity">
    <reaction evidence="1">
        <text>ATP + protein L-histidine = ADP + protein N-phospho-L-histidine.</text>
        <dbReference type="EC" id="2.7.13.3"/>
    </reaction>
</comment>
<evidence type="ECO:0000313" key="8">
    <source>
        <dbReference type="EMBL" id="AFU59420.1"/>
    </source>
</evidence>
<evidence type="ECO:0000256" key="2">
    <source>
        <dbReference type="ARBA" id="ARBA00012438"/>
    </source>
</evidence>
<dbReference type="AlphaFoldDB" id="K0IHJ8"/>
<dbReference type="GO" id="GO:0000160">
    <property type="term" value="P:phosphorelay signal transduction system"/>
    <property type="evidence" value="ECO:0007669"/>
    <property type="project" value="UniProtKB-KW"/>
</dbReference>
<organism evidence="8 9">
    <name type="scientific">Nitrososphaera gargensis (strain Ga9.2)</name>
    <dbReference type="NCBI Taxonomy" id="1237085"/>
    <lineage>
        <taxon>Archaea</taxon>
        <taxon>Nitrososphaerota</taxon>
        <taxon>Nitrososphaeria</taxon>
        <taxon>Nitrososphaerales</taxon>
        <taxon>Nitrososphaeraceae</taxon>
        <taxon>Nitrososphaera</taxon>
    </lineage>
</organism>
<dbReference type="PRINTS" id="PR00344">
    <property type="entry name" value="BCTRLSENSOR"/>
</dbReference>
<evidence type="ECO:0000256" key="4">
    <source>
        <dbReference type="ARBA" id="ARBA00022777"/>
    </source>
</evidence>
<dbReference type="PROSITE" id="PS50109">
    <property type="entry name" value="HIS_KIN"/>
    <property type="match status" value="1"/>
</dbReference>
<sequence>MKKRGQLQSGWKKNDTGYAHVGIKDTGTGIAPDMMPRLFTKFSTKSEQGTSLRLFISKSIGEAQDGEIWAKNNPDGEDATFSFTLPVAESQEQTPTRGQGSSNFISKVNAK</sequence>
<dbReference type="GO" id="GO:0005524">
    <property type="term" value="F:ATP binding"/>
    <property type="evidence" value="ECO:0007669"/>
    <property type="project" value="UniProtKB-KW"/>
</dbReference>
<dbReference type="InterPro" id="IPR050736">
    <property type="entry name" value="Sensor_HK_Regulatory"/>
</dbReference>
<dbReference type="Pfam" id="PF02518">
    <property type="entry name" value="HATPase_c"/>
    <property type="match status" value="1"/>
</dbReference>
<dbReference type="InParanoid" id="K0IHJ8"/>
<name>K0IHJ8_NITGG</name>
<dbReference type="EMBL" id="CP002408">
    <property type="protein sequence ID" value="AFU59420.1"/>
    <property type="molecule type" value="Genomic_DNA"/>
</dbReference>
<dbReference type="Gene3D" id="3.30.565.10">
    <property type="entry name" value="Histidine kinase-like ATPase, C-terminal domain"/>
    <property type="match status" value="1"/>
</dbReference>
<evidence type="ECO:0000256" key="1">
    <source>
        <dbReference type="ARBA" id="ARBA00000085"/>
    </source>
</evidence>
<dbReference type="InterPro" id="IPR036890">
    <property type="entry name" value="HATPase_C_sf"/>
</dbReference>
<dbReference type="HOGENOM" id="CLU_2152689_0_0_2"/>
<protein>
    <recommendedName>
        <fullName evidence="2">histidine kinase</fullName>
        <ecNumber evidence="2">2.7.13.3</ecNumber>
    </recommendedName>
</protein>
<dbReference type="PANTHER" id="PTHR43711:SF1">
    <property type="entry name" value="HISTIDINE KINASE 1"/>
    <property type="match status" value="1"/>
</dbReference>
<dbReference type="BioCyc" id="CNIT1237085:G1324-2496-MONOMER"/>
<keyword evidence="8" id="KW-0067">ATP-binding</keyword>
<feature type="compositionally biased region" description="Polar residues" evidence="6">
    <location>
        <begin position="90"/>
        <end position="111"/>
    </location>
</feature>
<feature type="region of interest" description="Disordered" evidence="6">
    <location>
        <begin position="87"/>
        <end position="111"/>
    </location>
</feature>
<accession>K0IHJ8</accession>
<dbReference type="InterPro" id="IPR004358">
    <property type="entry name" value="Sig_transdc_His_kin-like_C"/>
</dbReference>
<keyword evidence="8" id="KW-0547">Nucleotide-binding</keyword>
<keyword evidence="9" id="KW-1185">Reference proteome</keyword>
<evidence type="ECO:0000256" key="6">
    <source>
        <dbReference type="SAM" id="MobiDB-lite"/>
    </source>
</evidence>
<dbReference type="Proteomes" id="UP000008037">
    <property type="component" value="Chromosome"/>
</dbReference>
<keyword evidence="3" id="KW-0808">Transferase</keyword>
<dbReference type="PANTHER" id="PTHR43711">
    <property type="entry name" value="TWO-COMPONENT HISTIDINE KINASE"/>
    <property type="match status" value="1"/>
</dbReference>
<dbReference type="GO" id="GO:0004673">
    <property type="term" value="F:protein histidine kinase activity"/>
    <property type="evidence" value="ECO:0007669"/>
    <property type="project" value="UniProtKB-EC"/>
</dbReference>
<dbReference type="KEGG" id="nga:Ngar_c24970"/>
<feature type="domain" description="Histidine kinase" evidence="7">
    <location>
        <begin position="21"/>
        <end position="89"/>
    </location>
</feature>
<evidence type="ECO:0000259" key="7">
    <source>
        <dbReference type="PROSITE" id="PS50109"/>
    </source>
</evidence>
<keyword evidence="4 8" id="KW-0418">Kinase</keyword>
<gene>
    <name evidence="8" type="ordered locus">Ngar_c24970</name>
</gene>
<evidence type="ECO:0000256" key="3">
    <source>
        <dbReference type="ARBA" id="ARBA00022679"/>
    </source>
</evidence>
<dbReference type="STRING" id="1237085.Ngar_c24970"/>
<reference evidence="8 9" key="1">
    <citation type="journal article" date="2012" name="Environ. Microbiol.">
        <title>The genome of the ammonia-oxidizing Candidatus Nitrososphaera gargensis: insights into metabolic versatility and environmental adaptations.</title>
        <authorList>
            <person name="Spang A."/>
            <person name="Poehlein A."/>
            <person name="Offre P."/>
            <person name="Zumbragel S."/>
            <person name="Haider S."/>
            <person name="Rychlik N."/>
            <person name="Nowka B."/>
            <person name="Schmeisser C."/>
            <person name="Lebedeva E.V."/>
            <person name="Rattei T."/>
            <person name="Bohm C."/>
            <person name="Schmid M."/>
            <person name="Galushko A."/>
            <person name="Hatzenpichler R."/>
            <person name="Weinmaier T."/>
            <person name="Daniel R."/>
            <person name="Schleper C."/>
            <person name="Spieck E."/>
            <person name="Streit W."/>
            <person name="Wagner M."/>
        </authorList>
    </citation>
    <scope>NUCLEOTIDE SEQUENCE [LARGE SCALE GENOMIC DNA]</scope>
    <source>
        <strain evidence="9">Ga9.2</strain>
    </source>
</reference>
<dbReference type="SUPFAM" id="SSF55874">
    <property type="entry name" value="ATPase domain of HSP90 chaperone/DNA topoisomerase II/histidine kinase"/>
    <property type="match status" value="1"/>
</dbReference>
<proteinExistence type="predicted"/>
<evidence type="ECO:0000313" key="9">
    <source>
        <dbReference type="Proteomes" id="UP000008037"/>
    </source>
</evidence>
<dbReference type="InterPro" id="IPR003594">
    <property type="entry name" value="HATPase_dom"/>
</dbReference>
<keyword evidence="5" id="KW-0902">Two-component regulatory system</keyword>